<keyword evidence="9" id="KW-1185">Reference proteome</keyword>
<dbReference type="Proteomes" id="UP001500755">
    <property type="component" value="Unassembled WGS sequence"/>
</dbReference>
<keyword evidence="3 7" id="KW-0812">Transmembrane</keyword>
<sequence>MTAGAWFVLLGTWLVAVASPGPDFVAVLKTSLARGRAAGTAVAAGIAGGIAVWLVLSLVGVVGLVHAHAGVYTVIRWAGALFLIVYGLQILVGLVRARRAADAAKAKAGVPTAGGTVAGPGVSAVDARGADAEDGERPVNADAAASGASAEPGPAEPVPPVWTAVRLGFLTNTIGNPKAVVFFGALLVTLLPAGISAGESVLVGTAMVVTAFAWFVGVAVIASLGPVVALYRRAEFGIDVSLGVLFVVLGVALLPVVSGS</sequence>
<evidence type="ECO:0000313" key="8">
    <source>
        <dbReference type="EMBL" id="GAA2000562.1"/>
    </source>
</evidence>
<feature type="transmembrane region" description="Helical" evidence="7">
    <location>
        <begin position="40"/>
        <end position="62"/>
    </location>
</feature>
<feature type="transmembrane region" description="Helical" evidence="7">
    <location>
        <begin position="74"/>
        <end position="95"/>
    </location>
</feature>
<feature type="transmembrane region" description="Helical" evidence="7">
    <location>
        <begin position="179"/>
        <end position="195"/>
    </location>
</feature>
<comment type="subcellular location">
    <subcellularLocation>
        <location evidence="1">Cell membrane</location>
        <topology evidence="1">Multi-pass membrane protein</topology>
    </subcellularLocation>
</comment>
<comment type="caution">
    <text evidence="8">The sequence shown here is derived from an EMBL/GenBank/DDBJ whole genome shotgun (WGS) entry which is preliminary data.</text>
</comment>
<evidence type="ECO:0000256" key="2">
    <source>
        <dbReference type="ARBA" id="ARBA00022475"/>
    </source>
</evidence>
<dbReference type="PANTHER" id="PTHR30086">
    <property type="entry name" value="ARGININE EXPORTER PROTEIN ARGO"/>
    <property type="match status" value="1"/>
</dbReference>
<reference evidence="9" key="1">
    <citation type="journal article" date="2019" name="Int. J. Syst. Evol. Microbiol.">
        <title>The Global Catalogue of Microorganisms (GCM) 10K type strain sequencing project: providing services to taxonomists for standard genome sequencing and annotation.</title>
        <authorList>
            <consortium name="The Broad Institute Genomics Platform"/>
            <consortium name="The Broad Institute Genome Sequencing Center for Infectious Disease"/>
            <person name="Wu L."/>
            <person name="Ma J."/>
        </authorList>
    </citation>
    <scope>NUCLEOTIDE SEQUENCE [LARGE SCALE GENOMIC DNA]</scope>
    <source>
        <strain evidence="9">JCM 14546</strain>
    </source>
</reference>
<name>A0ABP5EKV6_9MICO</name>
<keyword evidence="5 7" id="KW-0472">Membrane</keyword>
<gene>
    <name evidence="8" type="ORF">GCM10009755_05460</name>
</gene>
<dbReference type="Pfam" id="PF01810">
    <property type="entry name" value="LysE"/>
    <property type="match status" value="1"/>
</dbReference>
<dbReference type="RefSeq" id="WP_344306740.1">
    <property type="nucleotide sequence ID" value="NZ_BAAANO010000005.1"/>
</dbReference>
<feature type="compositionally biased region" description="Basic and acidic residues" evidence="6">
    <location>
        <begin position="129"/>
        <end position="139"/>
    </location>
</feature>
<keyword evidence="2" id="KW-1003">Cell membrane</keyword>
<dbReference type="EMBL" id="BAAANO010000005">
    <property type="protein sequence ID" value="GAA2000562.1"/>
    <property type="molecule type" value="Genomic_DNA"/>
</dbReference>
<evidence type="ECO:0000256" key="5">
    <source>
        <dbReference type="ARBA" id="ARBA00023136"/>
    </source>
</evidence>
<feature type="transmembrane region" description="Helical" evidence="7">
    <location>
        <begin position="6"/>
        <end position="28"/>
    </location>
</feature>
<feature type="compositionally biased region" description="Low complexity" evidence="6">
    <location>
        <begin position="143"/>
        <end position="153"/>
    </location>
</feature>
<evidence type="ECO:0000256" key="6">
    <source>
        <dbReference type="SAM" id="MobiDB-lite"/>
    </source>
</evidence>
<organism evidence="8 9">
    <name type="scientific">Brevibacterium samyangense</name>
    <dbReference type="NCBI Taxonomy" id="366888"/>
    <lineage>
        <taxon>Bacteria</taxon>
        <taxon>Bacillati</taxon>
        <taxon>Actinomycetota</taxon>
        <taxon>Actinomycetes</taxon>
        <taxon>Micrococcales</taxon>
        <taxon>Brevibacteriaceae</taxon>
        <taxon>Brevibacterium</taxon>
    </lineage>
</organism>
<evidence type="ECO:0000256" key="3">
    <source>
        <dbReference type="ARBA" id="ARBA00022692"/>
    </source>
</evidence>
<proteinExistence type="predicted"/>
<evidence type="ECO:0000313" key="9">
    <source>
        <dbReference type="Proteomes" id="UP001500755"/>
    </source>
</evidence>
<dbReference type="InterPro" id="IPR001123">
    <property type="entry name" value="LeuE-type"/>
</dbReference>
<dbReference type="PANTHER" id="PTHR30086:SF20">
    <property type="entry name" value="ARGININE EXPORTER PROTEIN ARGO-RELATED"/>
    <property type="match status" value="1"/>
</dbReference>
<protein>
    <submittedName>
        <fullName evidence="8">LysE family translocator</fullName>
    </submittedName>
</protein>
<feature type="transmembrane region" description="Helical" evidence="7">
    <location>
        <begin position="236"/>
        <end position="257"/>
    </location>
</feature>
<keyword evidence="4 7" id="KW-1133">Transmembrane helix</keyword>
<feature type="transmembrane region" description="Helical" evidence="7">
    <location>
        <begin position="201"/>
        <end position="224"/>
    </location>
</feature>
<feature type="region of interest" description="Disordered" evidence="6">
    <location>
        <begin position="129"/>
        <end position="155"/>
    </location>
</feature>
<evidence type="ECO:0000256" key="4">
    <source>
        <dbReference type="ARBA" id="ARBA00022989"/>
    </source>
</evidence>
<evidence type="ECO:0000256" key="7">
    <source>
        <dbReference type="SAM" id="Phobius"/>
    </source>
</evidence>
<evidence type="ECO:0000256" key="1">
    <source>
        <dbReference type="ARBA" id="ARBA00004651"/>
    </source>
</evidence>
<accession>A0ABP5EKV6</accession>